<dbReference type="GO" id="GO:0009451">
    <property type="term" value="P:RNA modification"/>
    <property type="evidence" value="ECO:0007669"/>
    <property type="project" value="InterPro"/>
</dbReference>
<organism evidence="2 3">
    <name type="scientific">Zizania palustris</name>
    <name type="common">Northern wild rice</name>
    <dbReference type="NCBI Taxonomy" id="103762"/>
    <lineage>
        <taxon>Eukaryota</taxon>
        <taxon>Viridiplantae</taxon>
        <taxon>Streptophyta</taxon>
        <taxon>Embryophyta</taxon>
        <taxon>Tracheophyta</taxon>
        <taxon>Spermatophyta</taxon>
        <taxon>Magnoliopsida</taxon>
        <taxon>Liliopsida</taxon>
        <taxon>Poales</taxon>
        <taxon>Poaceae</taxon>
        <taxon>BOP clade</taxon>
        <taxon>Oryzoideae</taxon>
        <taxon>Oryzeae</taxon>
        <taxon>Zizaniinae</taxon>
        <taxon>Zizania</taxon>
    </lineage>
</organism>
<dbReference type="AlphaFoldDB" id="A0A8J5TAJ8"/>
<protein>
    <recommendedName>
        <fullName evidence="4">Pentatricopeptide repeat-containing protein</fullName>
    </recommendedName>
</protein>
<evidence type="ECO:0000256" key="1">
    <source>
        <dbReference type="PROSITE-ProRule" id="PRU00708"/>
    </source>
</evidence>
<dbReference type="Pfam" id="PF01535">
    <property type="entry name" value="PPR"/>
    <property type="match status" value="4"/>
</dbReference>
<reference evidence="2" key="1">
    <citation type="journal article" date="2021" name="bioRxiv">
        <title>Whole Genome Assembly and Annotation of Northern Wild Rice, Zizania palustris L., Supports a Whole Genome Duplication in the Zizania Genus.</title>
        <authorList>
            <person name="Haas M."/>
            <person name="Kono T."/>
            <person name="Macchietto M."/>
            <person name="Millas R."/>
            <person name="McGilp L."/>
            <person name="Shao M."/>
            <person name="Duquette J."/>
            <person name="Hirsch C.N."/>
            <person name="Kimball J."/>
        </authorList>
    </citation>
    <scope>NUCLEOTIDE SEQUENCE</scope>
    <source>
        <tissue evidence="2">Fresh leaf tissue</tissue>
    </source>
</reference>
<comment type="caution">
    <text evidence="2">The sequence shown here is derived from an EMBL/GenBank/DDBJ whole genome shotgun (WGS) entry which is preliminary data.</text>
</comment>
<evidence type="ECO:0008006" key="4">
    <source>
        <dbReference type="Google" id="ProtNLM"/>
    </source>
</evidence>
<dbReference type="FunFam" id="1.25.40.10:FF:001579">
    <property type="entry name" value="Pentatricopeptide repeat-containing protein"/>
    <property type="match status" value="1"/>
</dbReference>
<evidence type="ECO:0000313" key="2">
    <source>
        <dbReference type="EMBL" id="KAG8076523.1"/>
    </source>
</evidence>
<dbReference type="PROSITE" id="PS51375">
    <property type="entry name" value="PPR"/>
    <property type="match status" value="3"/>
</dbReference>
<dbReference type="PANTHER" id="PTHR47926:SF497">
    <property type="entry name" value="TETRATRICOPEPTIDE-LIKE HELICAL DOMAIN SUPERFAMILY"/>
    <property type="match status" value="1"/>
</dbReference>
<dbReference type="Pfam" id="PF13041">
    <property type="entry name" value="PPR_2"/>
    <property type="match status" value="1"/>
</dbReference>
<keyword evidence="3" id="KW-1185">Reference proteome</keyword>
<reference evidence="2" key="2">
    <citation type="submission" date="2021-02" db="EMBL/GenBank/DDBJ databases">
        <authorList>
            <person name="Kimball J.A."/>
            <person name="Haas M.W."/>
            <person name="Macchietto M."/>
            <person name="Kono T."/>
            <person name="Duquette J."/>
            <person name="Shao M."/>
        </authorList>
    </citation>
    <scope>NUCLEOTIDE SEQUENCE</scope>
    <source>
        <tissue evidence="2">Fresh leaf tissue</tissue>
    </source>
</reference>
<dbReference type="NCBIfam" id="TIGR00756">
    <property type="entry name" value="PPR"/>
    <property type="match status" value="4"/>
</dbReference>
<feature type="repeat" description="PPR" evidence="1">
    <location>
        <begin position="216"/>
        <end position="250"/>
    </location>
</feature>
<dbReference type="InterPro" id="IPR002885">
    <property type="entry name" value="PPR_rpt"/>
</dbReference>
<gene>
    <name evidence="2" type="ORF">GUJ93_ZPchr0006g45167</name>
</gene>
<dbReference type="EMBL" id="JAAALK010000283">
    <property type="protein sequence ID" value="KAG8076524.1"/>
    <property type="molecule type" value="Genomic_DNA"/>
</dbReference>
<dbReference type="PANTHER" id="PTHR47926">
    <property type="entry name" value="PENTATRICOPEPTIDE REPEAT-CONTAINING PROTEIN"/>
    <property type="match status" value="1"/>
</dbReference>
<dbReference type="InterPro" id="IPR046960">
    <property type="entry name" value="PPR_At4g14850-like_plant"/>
</dbReference>
<evidence type="ECO:0000313" key="3">
    <source>
        <dbReference type="Proteomes" id="UP000729402"/>
    </source>
</evidence>
<dbReference type="EMBL" id="JAAALK010000283">
    <property type="protein sequence ID" value="KAG8076523.1"/>
    <property type="molecule type" value="Genomic_DNA"/>
</dbReference>
<accession>A0A8J5TAJ8</accession>
<feature type="repeat" description="PPR" evidence="1">
    <location>
        <begin position="317"/>
        <end position="351"/>
    </location>
</feature>
<dbReference type="GO" id="GO:0003723">
    <property type="term" value="F:RNA binding"/>
    <property type="evidence" value="ECO:0007669"/>
    <property type="project" value="InterPro"/>
</dbReference>
<dbReference type="Proteomes" id="UP000729402">
    <property type="component" value="Unassembled WGS sequence"/>
</dbReference>
<name>A0A8J5TAJ8_ZIZPA</name>
<dbReference type="OrthoDB" id="726582at2759"/>
<proteinExistence type="predicted"/>
<dbReference type="FunFam" id="1.25.40.10:FF:000031">
    <property type="entry name" value="Pentatricopeptide repeat-containing protein mitochondrial"/>
    <property type="match status" value="1"/>
</dbReference>
<feature type="repeat" description="PPR" evidence="1">
    <location>
        <begin position="154"/>
        <end position="188"/>
    </location>
</feature>
<sequence length="434" mass="47798">MGLWLVFRVLLFERKGKGMNRSIFHYLLNQCKTIRELQRIHAQALAHGLHPNHQSVSCKIFRSYGEFGHPADACKLFDEIPHPDIISFTSLMSLHLQSDLHQKAIFVFSHAIASAHRPDGFAAVGALSASGGLGDQRIGRAVHGLIFRWGLDSELVVCNALIDMYSRCGKFESAQAVFDRMILKDEVTWGSMLYGYMKCAGVDSALSFFYHMPIKNTVSWTSLITGHVQGKQPIKSLELFGRMLLEGHCPTDITMVGVLSACADIGALDLGRVIHGYGIKFNAASNRIVKNALMDMYAKSGSIDMAFSVFEEVQSKDAFTWTTMISSFTVQGDGRKAVELFSDMLRSGILPNSVTFVSVLSACSHSGLIQEGPINVSSELTWLLIIRMNWINHKSTAQTGKSISKGILMRDPSFAHSRTAPSAIEGISLEPSYA</sequence>